<accession>A0A9J7A1A3</accession>
<protein>
    <submittedName>
        <fullName evidence="1">Decarboxylase</fullName>
    </submittedName>
</protein>
<gene>
    <name evidence="1" type="ORF">L0Y14_06605</name>
</gene>
<reference evidence="1" key="1">
    <citation type="journal article" date="2022" name="Mol. Ecol. Resour.">
        <title>The complete and closed genome of the facultative generalist Candidatus Endoriftia persephone from deep-sea hydrothermal vents.</title>
        <authorList>
            <person name="de Oliveira A.L."/>
            <person name="Srivastava A."/>
            <person name="Espada-Hinojosa S."/>
            <person name="Bright M."/>
        </authorList>
    </citation>
    <scope>NUCLEOTIDE SEQUENCE</scope>
    <source>
        <strain evidence="1">Tica-EPR-9o50.N</strain>
    </source>
</reference>
<dbReference type="RefSeq" id="WP_005964393.1">
    <property type="nucleotide sequence ID" value="NZ_CP090569.1"/>
</dbReference>
<name>A0A9J7A1A3_9GAMM</name>
<evidence type="ECO:0000313" key="1">
    <source>
        <dbReference type="EMBL" id="USF88894.1"/>
    </source>
</evidence>
<organism evidence="1 2">
    <name type="scientific">Candidatus Endoriftia persephonae</name>
    <dbReference type="NCBI Taxonomy" id="393765"/>
    <lineage>
        <taxon>Bacteria</taxon>
        <taxon>Pseudomonadati</taxon>
        <taxon>Pseudomonadota</taxon>
        <taxon>Gammaproteobacteria</taxon>
        <taxon>Chromatiales</taxon>
        <taxon>Sedimenticolaceae</taxon>
        <taxon>Candidatus Endoriftia</taxon>
    </lineage>
</organism>
<evidence type="ECO:0000313" key="2">
    <source>
        <dbReference type="Proteomes" id="UP001056649"/>
    </source>
</evidence>
<dbReference type="EMBL" id="CP090569">
    <property type="protein sequence ID" value="USF88894.1"/>
    <property type="molecule type" value="Genomic_DNA"/>
</dbReference>
<dbReference type="Proteomes" id="UP001056649">
    <property type="component" value="Chromosome"/>
</dbReference>
<proteinExistence type="predicted"/>
<dbReference type="KEGG" id="eps:L0Y14_06605"/>
<dbReference type="AlphaFoldDB" id="A0A9J7A1A3"/>
<keyword evidence="2" id="KW-1185">Reference proteome</keyword>
<sequence length="71" mass="8134">MPFYIFKITPDSQLEHLDEKEKYREAKTAIRKLRAAEEGKVNTYRMVFAASVGQGEKLLSATKETRIIGDD</sequence>